<dbReference type="Pfam" id="PF01593">
    <property type="entry name" value="Amino_oxidase"/>
    <property type="match status" value="1"/>
</dbReference>
<dbReference type="Gene3D" id="1.10.405.10">
    <property type="entry name" value="Guanine Nucleotide Dissociation Inhibitor, domain 1"/>
    <property type="match status" value="1"/>
</dbReference>
<feature type="binding site" evidence="14">
    <location>
        <position position="561"/>
    </location>
    <ligand>
        <name>substrate</name>
    </ligand>
</feature>
<dbReference type="Gene3D" id="3.90.660.10">
    <property type="match status" value="2"/>
</dbReference>
<dbReference type="GO" id="GO:0007189">
    <property type="term" value="P:adenylate cyclase-activating G protein-coupled receptor signaling pathway"/>
    <property type="evidence" value="ECO:0007669"/>
    <property type="project" value="TreeGrafter"/>
</dbReference>
<feature type="transmembrane region" description="Helical" evidence="15">
    <location>
        <begin position="254"/>
        <end position="271"/>
    </location>
</feature>
<feature type="domain" description="G-protein coupled receptors family 2 profile 2" evidence="17">
    <location>
        <begin position="218"/>
        <end position="469"/>
    </location>
</feature>
<dbReference type="InterPro" id="IPR000832">
    <property type="entry name" value="GPCR_2_secretin-like"/>
</dbReference>
<organism evidence="18 19">
    <name type="scientific">Acipenser oxyrinchus oxyrinchus</name>
    <dbReference type="NCBI Taxonomy" id="40147"/>
    <lineage>
        <taxon>Eukaryota</taxon>
        <taxon>Metazoa</taxon>
        <taxon>Chordata</taxon>
        <taxon>Craniata</taxon>
        <taxon>Vertebrata</taxon>
        <taxon>Euteleostomi</taxon>
        <taxon>Actinopterygii</taxon>
        <taxon>Chondrostei</taxon>
        <taxon>Acipenseriformes</taxon>
        <taxon>Acipenseridae</taxon>
        <taxon>Acipenser</taxon>
    </lineage>
</organism>
<dbReference type="Pfam" id="PF01825">
    <property type="entry name" value="GPS"/>
    <property type="match status" value="1"/>
</dbReference>
<evidence type="ECO:0000256" key="7">
    <source>
        <dbReference type="ARBA" id="ARBA00022692"/>
    </source>
</evidence>
<evidence type="ECO:0000256" key="9">
    <source>
        <dbReference type="ARBA" id="ARBA00022989"/>
    </source>
</evidence>
<dbReference type="InterPro" id="IPR017981">
    <property type="entry name" value="GPCR_2-like_7TM"/>
</dbReference>
<feature type="transmembrane region" description="Helical" evidence="15">
    <location>
        <begin position="371"/>
        <end position="397"/>
    </location>
</feature>
<dbReference type="EC" id="1.4.3.-" evidence="15"/>
<evidence type="ECO:0000313" key="18">
    <source>
        <dbReference type="EMBL" id="KAK1160494.1"/>
    </source>
</evidence>
<dbReference type="EMBL" id="JAGXEW010000020">
    <property type="protein sequence ID" value="KAK1160494.1"/>
    <property type="molecule type" value="Genomic_DNA"/>
</dbReference>
<evidence type="ECO:0000256" key="10">
    <source>
        <dbReference type="ARBA" id="ARBA00023002"/>
    </source>
</evidence>
<comment type="similarity">
    <text evidence="4">Belongs to the flavin monoamine oxidase family. FIG1 subfamily.</text>
</comment>
<protein>
    <recommendedName>
        <fullName evidence="15">Amine oxidase</fullName>
        <ecNumber evidence="15">1.4.3.-</ecNumber>
    </recommendedName>
</protein>
<name>A0AAD8D169_ACIOX</name>
<keyword evidence="12" id="KW-1015">Disulfide bond</keyword>
<dbReference type="GO" id="GO:0007166">
    <property type="term" value="P:cell surface receptor signaling pathway"/>
    <property type="evidence" value="ECO:0007669"/>
    <property type="project" value="InterPro"/>
</dbReference>
<evidence type="ECO:0000313" key="19">
    <source>
        <dbReference type="Proteomes" id="UP001230051"/>
    </source>
</evidence>
<evidence type="ECO:0000256" key="15">
    <source>
        <dbReference type="RuleBase" id="RU362067"/>
    </source>
</evidence>
<evidence type="ECO:0000256" key="5">
    <source>
        <dbReference type="ARBA" id="ARBA00022525"/>
    </source>
</evidence>
<evidence type="ECO:0000256" key="11">
    <source>
        <dbReference type="ARBA" id="ARBA00023136"/>
    </source>
</evidence>
<dbReference type="Gene3D" id="1.20.1070.10">
    <property type="entry name" value="Rhodopsin 7-helix transmembrane proteins"/>
    <property type="match status" value="1"/>
</dbReference>
<evidence type="ECO:0000256" key="1">
    <source>
        <dbReference type="ARBA" id="ARBA00001974"/>
    </source>
</evidence>
<evidence type="ECO:0000256" key="2">
    <source>
        <dbReference type="ARBA" id="ARBA00004141"/>
    </source>
</evidence>
<feature type="binding site" evidence="14">
    <location>
        <begin position="558"/>
        <end position="561"/>
    </location>
    <ligand>
        <name>FAD</name>
        <dbReference type="ChEBI" id="CHEBI:57692"/>
    </ligand>
</feature>
<dbReference type="PANTHER" id="PTHR12011:SF474">
    <property type="entry name" value="ADHESION G PROTEIN-COUPLED RECEPTOR G11-RELATED"/>
    <property type="match status" value="1"/>
</dbReference>
<keyword evidence="13" id="KW-0325">Glycoprotein</keyword>
<dbReference type="PROSITE" id="PS50221">
    <property type="entry name" value="GAIN_B"/>
    <property type="match status" value="1"/>
</dbReference>
<comment type="caution">
    <text evidence="18">The sequence shown here is derived from an EMBL/GenBank/DDBJ whole genome shotgun (WGS) entry which is preliminary data.</text>
</comment>
<dbReference type="SUPFAM" id="SSF51905">
    <property type="entry name" value="FAD/NAD(P)-binding domain"/>
    <property type="match status" value="1"/>
</dbReference>
<feature type="transmembrane region" description="Helical" evidence="15">
    <location>
        <begin position="324"/>
        <end position="346"/>
    </location>
</feature>
<feature type="binding site" evidence="14">
    <location>
        <position position="929"/>
    </location>
    <ligand>
        <name>FAD</name>
        <dbReference type="ChEBI" id="CHEBI:57692"/>
    </ligand>
</feature>
<dbReference type="FunFam" id="1.20.1070.10:FF:000222">
    <property type="entry name" value="Adhesion G protein-coupled receptor G3"/>
    <property type="match status" value="1"/>
</dbReference>
<dbReference type="PRINTS" id="PR00757">
    <property type="entry name" value="AMINEOXDASEF"/>
</dbReference>
<dbReference type="InterPro" id="IPR036188">
    <property type="entry name" value="FAD/NAD-bd_sf"/>
</dbReference>
<keyword evidence="11 15" id="KW-0472">Membrane</keyword>
<dbReference type="Proteomes" id="UP001230051">
    <property type="component" value="Unassembled WGS sequence"/>
</dbReference>
<feature type="transmembrane region" description="Helical" evidence="15">
    <location>
        <begin position="418"/>
        <end position="440"/>
    </location>
</feature>
<evidence type="ECO:0000259" key="16">
    <source>
        <dbReference type="PROSITE" id="PS50221"/>
    </source>
</evidence>
<evidence type="ECO:0000256" key="3">
    <source>
        <dbReference type="ARBA" id="ARBA00004613"/>
    </source>
</evidence>
<dbReference type="InterPro" id="IPR057244">
    <property type="entry name" value="GAIN_B"/>
</dbReference>
<dbReference type="InterPro" id="IPR001613">
    <property type="entry name" value="Flavin_amine_oxidase"/>
</dbReference>
<evidence type="ECO:0000256" key="8">
    <source>
        <dbReference type="ARBA" id="ARBA00022827"/>
    </source>
</evidence>
<keyword evidence="19" id="KW-1185">Reference proteome</keyword>
<keyword evidence="10 15" id="KW-0560">Oxidoreductase</keyword>
<keyword evidence="6 15" id="KW-0285">Flavoprotein</keyword>
<feature type="domain" description="GAIN-B" evidence="16">
    <location>
        <begin position="54"/>
        <end position="209"/>
    </location>
</feature>
<gene>
    <name evidence="18" type="ORF">AOXY_G20717</name>
</gene>
<dbReference type="Pfam" id="PF00002">
    <property type="entry name" value="7tm_2"/>
    <property type="match status" value="1"/>
</dbReference>
<accession>A0AAD8D169</accession>
<feature type="binding site" evidence="14">
    <location>
        <position position="515"/>
    </location>
    <ligand>
        <name>FAD</name>
        <dbReference type="ChEBI" id="CHEBI:57692"/>
    </ligand>
</feature>
<keyword evidence="9 15" id="KW-1133">Transmembrane helix</keyword>
<dbReference type="GO" id="GO:0004930">
    <property type="term" value="F:G protein-coupled receptor activity"/>
    <property type="evidence" value="ECO:0007669"/>
    <property type="project" value="InterPro"/>
</dbReference>
<sequence length="968" mass="108483">MYPKIIQEAEKNCGSDIKSKCGVSLKLKSFLMKLLVDDKDFNGSIKIINTDVMKGLVVKSNTSDLKDMLFGFSAQGVHEKLKPTNNFTGSVQISVEALRKNSTGITVKVAVASFPPIYFQDNNILISSAEVIGIEKLSPVSNLTDPVTISFPYNSQNNSTLRCVFRDRKDGKDFWSETGVETVYEENKISCKSYHLSFFAVLVSPGNITISAEALKSLTYISYIGCGISFFFLCVVLFMHCMLRKAKSNNTTSILINLCVALALLNLTFLLNEWLANMNNKGLCSFIGGTMHYALICTFTWFGIEAFHLYLLMIKVFNIEIKHYLRKLAVVGWGLPSLVVVVIGSLGKYGRYSISTKDGKSVYMCWLIDPVAQYITIIGYYAVLFVFNLVIFAAVAVRIIRLTKAGPDSQKDTVKKNACILLGLCCLLGITWGVMFFSFGPLQEPSFYIFCILNSLQGVLLVGLLVILPRVQTEENPFEKCFHDPDYEFLLQIAENGLNKTQCPKHIAIVGAGMSGLIAAKLLEEAGHRITILEASDRVGGRVLTYRNKSRGWYAELGAMRIPSSHKIIHHYIKYYNLSLNNFIHTDRNTWYFVNGRRAKTYAVDDNPDILGYPVREDEKGKSADQLYTEAVAKISDKMKRTPANCSSVFKKYDSYSIKEYLQKEGNLSRAAVRMVGDILNEQSLFYTAFTESLRDEADLNDKVTYHGISGGLELLPRAIYQRLSCAILLKSKAVEINQNLQDVRIVYKDKDDNSVTNLKADYLLFTGTAKAALHVKFNPPLPDFKKEALRNTHYDSSTKIFLAFREKFWVEEGIHGGKSITDHPSRYIYYISNSFPSGVGLVLASYTWSDDSSFFLGMSDDECMQLALNDLASIHGEKIRSLYEGGVVKKWSLDEYSLGAFALFTPYQLTEYSSDVFKAAGRVHFAGEHTALPHAWIETSIKSAVRAARNINNEVCTEVLPNEKTEL</sequence>
<dbReference type="InterPro" id="IPR000203">
    <property type="entry name" value="GPS"/>
</dbReference>
<feature type="binding site" evidence="14">
    <location>
        <begin position="534"/>
        <end position="535"/>
    </location>
    <ligand>
        <name>FAD</name>
        <dbReference type="ChEBI" id="CHEBI:57692"/>
    </ligand>
</feature>
<dbReference type="FunFam" id="1.10.405.10:FF:000004">
    <property type="entry name" value="Amine oxidase"/>
    <property type="match status" value="1"/>
</dbReference>
<evidence type="ECO:0000256" key="4">
    <source>
        <dbReference type="ARBA" id="ARBA00005465"/>
    </source>
</evidence>
<proteinExistence type="inferred from homology"/>
<keyword evidence="7 15" id="KW-0812">Transmembrane</keyword>
<keyword evidence="8 15" id="KW-0274">FAD</keyword>
<evidence type="ECO:0000256" key="14">
    <source>
        <dbReference type="PIRSR" id="PIRSR601613-1"/>
    </source>
</evidence>
<dbReference type="PROSITE" id="PS50261">
    <property type="entry name" value="G_PROTEIN_RECEP_F2_4"/>
    <property type="match status" value="1"/>
</dbReference>
<evidence type="ECO:0000256" key="13">
    <source>
        <dbReference type="ARBA" id="ARBA00023180"/>
    </source>
</evidence>
<feature type="transmembrane region" description="Helical" evidence="15">
    <location>
        <begin position="446"/>
        <end position="468"/>
    </location>
</feature>
<comment type="subcellular location">
    <subcellularLocation>
        <location evidence="2">Membrane</location>
        <topology evidence="2">Multi-pass membrane protein</topology>
    </subcellularLocation>
    <subcellularLocation>
        <location evidence="3">Secreted</location>
    </subcellularLocation>
</comment>
<dbReference type="Gene3D" id="3.50.50.60">
    <property type="entry name" value="FAD/NAD(P)-binding domain"/>
    <property type="match status" value="1"/>
</dbReference>
<reference evidence="18" key="1">
    <citation type="submission" date="2022-02" db="EMBL/GenBank/DDBJ databases">
        <title>Atlantic sturgeon de novo genome assembly.</title>
        <authorList>
            <person name="Stock M."/>
            <person name="Klopp C."/>
            <person name="Guiguen Y."/>
            <person name="Cabau C."/>
            <person name="Parinello H."/>
            <person name="Santidrian Yebra-Pimentel E."/>
            <person name="Kuhl H."/>
            <person name="Dirks R.P."/>
            <person name="Guessner J."/>
            <person name="Wuertz S."/>
            <person name="Du K."/>
            <person name="Schartl M."/>
        </authorList>
    </citation>
    <scope>NUCLEOTIDE SEQUENCE</scope>
    <source>
        <strain evidence="18">STURGEONOMICS-FGT-2020</strain>
        <tissue evidence="18">Whole blood</tissue>
    </source>
</reference>
<dbReference type="Gene3D" id="2.60.220.50">
    <property type="match status" value="1"/>
</dbReference>
<dbReference type="GO" id="GO:0005886">
    <property type="term" value="C:plasma membrane"/>
    <property type="evidence" value="ECO:0007669"/>
    <property type="project" value="TreeGrafter"/>
</dbReference>
<feature type="transmembrane region" description="Helical" evidence="15">
    <location>
        <begin position="291"/>
        <end position="312"/>
    </location>
</feature>
<comment type="cofactor">
    <cofactor evidence="1 15">
        <name>FAD</name>
        <dbReference type="ChEBI" id="CHEBI:57692"/>
    </cofactor>
</comment>
<keyword evidence="5" id="KW-0964">Secreted</keyword>
<dbReference type="InterPro" id="IPR002937">
    <property type="entry name" value="Amino_oxidase"/>
</dbReference>
<feature type="transmembrane region" description="Helical" evidence="15">
    <location>
        <begin position="220"/>
        <end position="242"/>
    </location>
</feature>
<dbReference type="AlphaFoldDB" id="A0AAD8D169"/>
<dbReference type="InterPro" id="IPR046338">
    <property type="entry name" value="GAIN_dom_sf"/>
</dbReference>
<dbReference type="SUPFAM" id="SSF54373">
    <property type="entry name" value="FAD-linked reductases, C-terminal domain"/>
    <property type="match status" value="1"/>
</dbReference>
<evidence type="ECO:0000256" key="6">
    <source>
        <dbReference type="ARBA" id="ARBA00022630"/>
    </source>
</evidence>
<evidence type="ECO:0000259" key="17">
    <source>
        <dbReference type="PROSITE" id="PS50261"/>
    </source>
</evidence>
<dbReference type="GO" id="GO:0001716">
    <property type="term" value="F:L-amino-acid oxidase activity"/>
    <property type="evidence" value="ECO:0007669"/>
    <property type="project" value="UniProtKB-ARBA"/>
</dbReference>
<dbReference type="GO" id="GO:0005576">
    <property type="term" value="C:extracellular region"/>
    <property type="evidence" value="ECO:0007669"/>
    <property type="project" value="UniProtKB-SubCell"/>
</dbReference>
<dbReference type="FunFam" id="3.50.50.60:FF:000450">
    <property type="entry name" value="Amine oxidase"/>
    <property type="match status" value="1"/>
</dbReference>
<evidence type="ECO:0000256" key="12">
    <source>
        <dbReference type="ARBA" id="ARBA00023157"/>
    </source>
</evidence>
<dbReference type="PANTHER" id="PTHR12011">
    <property type="entry name" value="ADHESION G-PROTEIN COUPLED RECEPTOR"/>
    <property type="match status" value="1"/>
</dbReference>